<dbReference type="Gene3D" id="1.20.120.450">
    <property type="entry name" value="dinb family like domain"/>
    <property type="match status" value="1"/>
</dbReference>
<comment type="caution">
    <text evidence="4">The sequence shown here is derived from an EMBL/GenBank/DDBJ whole genome shotgun (WGS) entry which is preliminary data.</text>
</comment>
<comment type="similarity">
    <text evidence="1">Belongs to the DinB family.</text>
</comment>
<organism evidence="4 5">
    <name type="scientific">Brucella intermedia 229E</name>
    <dbReference type="NCBI Taxonomy" id="1337887"/>
    <lineage>
        <taxon>Bacteria</taxon>
        <taxon>Pseudomonadati</taxon>
        <taxon>Pseudomonadota</taxon>
        <taxon>Alphaproteobacteria</taxon>
        <taxon>Hyphomicrobiales</taxon>
        <taxon>Brucellaceae</taxon>
        <taxon>Brucella/Ochrobactrum group</taxon>
        <taxon>Brucella</taxon>
    </lineage>
</organism>
<reference evidence="4 5" key="1">
    <citation type="journal article" date="2014" name="FEMS Microbiol. Lett.">
        <title>Genome sequencing analysis reveals virulence-related gene content of Ochrobactrum intermedium strain 229E, a urease-positive strain isolated from the human gastric niche.</title>
        <authorList>
            <person name="Kulkarni G.J."/>
            <person name="Shetty S."/>
            <person name="Dharne M.S."/>
            <person name="Shouche Y.S."/>
        </authorList>
    </citation>
    <scope>NUCLEOTIDE SEQUENCE [LARGE SCALE GENOMIC DNA]</scope>
    <source>
        <strain evidence="4 5">229E</strain>
    </source>
</reference>
<dbReference type="AlphaFoldDB" id="U4VCE7"/>
<accession>U4VCE7</accession>
<dbReference type="PATRIC" id="fig|1337887.3.peg.1336"/>
<dbReference type="PANTHER" id="PTHR37302">
    <property type="entry name" value="SLR1116 PROTEIN"/>
    <property type="match status" value="1"/>
</dbReference>
<dbReference type="SUPFAM" id="SSF109854">
    <property type="entry name" value="DinB/YfiT-like putative metalloenzymes"/>
    <property type="match status" value="1"/>
</dbReference>
<sequence>MMPRRFSLAEAAPMGGQGGVLVEQHFQMFAYYNRWANELVYAAAAQLSDEEYRLDLGLFFGSIHRTLNHLLVADRIWMKRFTTEGDHPKTLDAIISDNFIMLRDLRQAEDARICRYADGLDTQKLGGRYSYTALNEMRTISQRLAPPSLAHMFNHQTHHRGQIHTAFTRLGTEAPSLDLMHFLRTEGGRRFA</sequence>
<dbReference type="InterPro" id="IPR007837">
    <property type="entry name" value="DinB"/>
</dbReference>
<name>U4VCE7_9HYPH</name>
<dbReference type="PANTHER" id="PTHR37302:SF1">
    <property type="entry name" value="PROTEIN DINB"/>
    <property type="match status" value="1"/>
</dbReference>
<evidence type="ECO:0000256" key="1">
    <source>
        <dbReference type="ARBA" id="ARBA00008635"/>
    </source>
</evidence>
<evidence type="ECO:0000256" key="3">
    <source>
        <dbReference type="PIRSR" id="PIRSR607837-1"/>
    </source>
</evidence>
<evidence type="ECO:0000313" key="5">
    <source>
        <dbReference type="Proteomes" id="UP000016842"/>
    </source>
</evidence>
<feature type="binding site" evidence="3">
    <location>
        <position position="69"/>
    </location>
    <ligand>
        <name>a divalent metal cation</name>
        <dbReference type="ChEBI" id="CHEBI:60240"/>
    </ligand>
</feature>
<keyword evidence="2 3" id="KW-0479">Metal-binding</keyword>
<evidence type="ECO:0000256" key="2">
    <source>
        <dbReference type="ARBA" id="ARBA00022723"/>
    </source>
</evidence>
<dbReference type="Proteomes" id="UP000016842">
    <property type="component" value="Unassembled WGS sequence"/>
</dbReference>
<gene>
    <name evidence="4" type="ORF">Q644_15015</name>
</gene>
<feature type="binding site" evidence="3">
    <location>
        <position position="159"/>
    </location>
    <ligand>
        <name>a divalent metal cation</name>
        <dbReference type="ChEBI" id="CHEBI:60240"/>
    </ligand>
</feature>
<dbReference type="Pfam" id="PF05163">
    <property type="entry name" value="DinB"/>
    <property type="match status" value="1"/>
</dbReference>
<protein>
    <submittedName>
        <fullName evidence="4">Diguanylate cyclase</fullName>
    </submittedName>
</protein>
<evidence type="ECO:0000313" key="4">
    <source>
        <dbReference type="EMBL" id="ERM02713.1"/>
    </source>
</evidence>
<dbReference type="GO" id="GO:0046872">
    <property type="term" value="F:metal ion binding"/>
    <property type="evidence" value="ECO:0007669"/>
    <property type="project" value="UniProtKB-KW"/>
</dbReference>
<proteinExistence type="inferred from homology"/>
<dbReference type="InterPro" id="IPR034660">
    <property type="entry name" value="DinB/YfiT-like"/>
</dbReference>
<dbReference type="EMBL" id="ASXJ01000066">
    <property type="protein sequence ID" value="ERM02713.1"/>
    <property type="molecule type" value="Genomic_DNA"/>
</dbReference>
<feature type="binding site" evidence="3">
    <location>
        <position position="155"/>
    </location>
    <ligand>
        <name>a divalent metal cation</name>
        <dbReference type="ChEBI" id="CHEBI:60240"/>
    </ligand>
</feature>